<dbReference type="RefSeq" id="WP_342295747.1">
    <property type="nucleotide sequence ID" value="NZ_JBCEVZ010000003.1"/>
</dbReference>
<organism evidence="1 2">
    <name type="scientific">Hymenobacter segetis</name>
    <dbReference type="NCBI Taxonomy" id="2025509"/>
    <lineage>
        <taxon>Bacteria</taxon>
        <taxon>Pseudomonadati</taxon>
        <taxon>Bacteroidota</taxon>
        <taxon>Cytophagia</taxon>
        <taxon>Cytophagales</taxon>
        <taxon>Hymenobacteraceae</taxon>
        <taxon>Hymenobacter</taxon>
    </lineage>
</organism>
<gene>
    <name evidence="1" type="ORF">AAFH49_02465</name>
</gene>
<name>A0ABU9LSB7_9BACT</name>
<proteinExistence type="predicted"/>
<protein>
    <submittedName>
        <fullName evidence="1">Uncharacterized protein</fullName>
    </submittedName>
</protein>
<dbReference type="Proteomes" id="UP001479606">
    <property type="component" value="Unassembled WGS sequence"/>
</dbReference>
<comment type="caution">
    <text evidence="1">The sequence shown here is derived from an EMBL/GenBank/DDBJ whole genome shotgun (WGS) entry which is preliminary data.</text>
</comment>
<reference evidence="1 2" key="1">
    <citation type="journal article" date="2018" name="Arch. Microbiol.">
        <title>Hymenobacter segetis sp. nov., isolated from soil.</title>
        <authorList>
            <person name="Ten L.N."/>
            <person name="Lim S.J."/>
            <person name="Kim B.O."/>
            <person name="Kang I.K."/>
            <person name="Jung H.Y."/>
        </authorList>
    </citation>
    <scope>NUCLEOTIDE SEQUENCE [LARGE SCALE GENOMIC DNA]</scope>
    <source>
        <strain evidence="1 2">S7-3-11</strain>
    </source>
</reference>
<sequence>MPVKKEYDVESSRLAKAIDLAIDAFKTFPPTAFSKENIEHFANTYTEWKISILNPAPAYRNIRSLDYRAADVFTFFQESTGEAVEYFWGKVHAEELGYLREDKLRKILNRGKIKGLIEYDYAVDLINATEQEGRISTAESAKLNGMIGTFANRKRK</sequence>
<evidence type="ECO:0000313" key="2">
    <source>
        <dbReference type="Proteomes" id="UP001479606"/>
    </source>
</evidence>
<accession>A0ABU9LSB7</accession>
<dbReference type="EMBL" id="JBCEVZ010000003">
    <property type="protein sequence ID" value="MEL5993052.1"/>
    <property type="molecule type" value="Genomic_DNA"/>
</dbReference>
<evidence type="ECO:0000313" key="1">
    <source>
        <dbReference type="EMBL" id="MEL5993052.1"/>
    </source>
</evidence>
<keyword evidence="2" id="KW-1185">Reference proteome</keyword>